<proteinExistence type="inferred from homology"/>
<evidence type="ECO:0000256" key="2">
    <source>
        <dbReference type="ARBA" id="ARBA00008108"/>
    </source>
</evidence>
<dbReference type="GO" id="GO:0012505">
    <property type="term" value="C:endomembrane system"/>
    <property type="evidence" value="ECO:0007669"/>
    <property type="project" value="TreeGrafter"/>
</dbReference>
<evidence type="ECO:0000256" key="4">
    <source>
        <dbReference type="ARBA" id="ARBA00022989"/>
    </source>
</evidence>
<keyword evidence="6" id="KW-0472">Membrane</keyword>
<comment type="similarity">
    <text evidence="2">Belongs to the TEX28 family.</text>
</comment>
<evidence type="ECO:0000313" key="9">
    <source>
        <dbReference type="Proteomes" id="UP000005237"/>
    </source>
</evidence>
<keyword evidence="5 7" id="KW-0175">Coiled coil</keyword>
<dbReference type="PANTHER" id="PTHR17613">
    <property type="entry name" value="CEREBRAL PROTEIN-11-RELATED"/>
    <property type="match status" value="1"/>
</dbReference>
<protein>
    <submittedName>
        <fullName evidence="8">Uncharacterized protein</fullName>
    </submittedName>
</protein>
<dbReference type="GO" id="GO:0016020">
    <property type="term" value="C:membrane"/>
    <property type="evidence" value="ECO:0007669"/>
    <property type="project" value="UniProtKB-SubCell"/>
</dbReference>
<dbReference type="InterPro" id="IPR019394">
    <property type="entry name" value="TEX28/TMCC"/>
</dbReference>
<dbReference type="Proteomes" id="UP000005237">
    <property type="component" value="Unassembled WGS sequence"/>
</dbReference>
<evidence type="ECO:0000256" key="5">
    <source>
        <dbReference type="ARBA" id="ARBA00023054"/>
    </source>
</evidence>
<evidence type="ECO:0000256" key="3">
    <source>
        <dbReference type="ARBA" id="ARBA00022692"/>
    </source>
</evidence>
<dbReference type="EnsemblMetazoa" id="CJA40275a.1">
    <property type="protein sequence ID" value="CJA40275a.1"/>
    <property type="gene ID" value="WBGene00216123"/>
</dbReference>
<sequence length="176" mass="19742">MHAPNLANDKIEMFINQIVVLERNSEDSTDVEKFLSITKASEISKGVGADNPQRARIRNNFERQNRKHAQETENLQKKLLDYEERLRQVDSGEYEPSPTRPRVFPSGIRKAKGVTESVMNAQMELAQRVKSALSADNVNLQNGTGGELDKQSARIMLFLKQTPTGETQTLGGARCQ</sequence>
<keyword evidence="9" id="KW-1185">Reference proteome</keyword>
<dbReference type="AlphaFoldDB" id="A0A8R1ER77"/>
<organism evidence="8 9">
    <name type="scientific">Caenorhabditis japonica</name>
    <dbReference type="NCBI Taxonomy" id="281687"/>
    <lineage>
        <taxon>Eukaryota</taxon>
        <taxon>Metazoa</taxon>
        <taxon>Ecdysozoa</taxon>
        <taxon>Nematoda</taxon>
        <taxon>Chromadorea</taxon>
        <taxon>Rhabditida</taxon>
        <taxon>Rhabditina</taxon>
        <taxon>Rhabditomorpha</taxon>
        <taxon>Rhabditoidea</taxon>
        <taxon>Rhabditidae</taxon>
        <taxon>Peloderinae</taxon>
        <taxon>Caenorhabditis</taxon>
    </lineage>
</organism>
<comment type="subcellular location">
    <subcellularLocation>
        <location evidence="1">Membrane</location>
    </subcellularLocation>
</comment>
<evidence type="ECO:0000313" key="8">
    <source>
        <dbReference type="EnsemblMetazoa" id="CJA40275a.1"/>
    </source>
</evidence>
<accession>A0A8R1ER77</accession>
<evidence type="ECO:0000256" key="6">
    <source>
        <dbReference type="ARBA" id="ARBA00023136"/>
    </source>
</evidence>
<keyword evidence="3" id="KW-0812">Transmembrane</keyword>
<dbReference type="Pfam" id="PF10267">
    <property type="entry name" value="Tmemb_cc2"/>
    <property type="match status" value="1"/>
</dbReference>
<evidence type="ECO:0000256" key="7">
    <source>
        <dbReference type="SAM" id="Coils"/>
    </source>
</evidence>
<evidence type="ECO:0000256" key="1">
    <source>
        <dbReference type="ARBA" id="ARBA00004370"/>
    </source>
</evidence>
<feature type="coiled-coil region" evidence="7">
    <location>
        <begin position="58"/>
        <end position="85"/>
    </location>
</feature>
<keyword evidence="4" id="KW-1133">Transmembrane helix</keyword>
<name>A0A8R1ER77_CAEJA</name>
<dbReference type="PANTHER" id="PTHR17613:SF14">
    <property type="entry name" value="DEMENTIN, ISOFORM H"/>
    <property type="match status" value="1"/>
</dbReference>
<reference evidence="8" key="2">
    <citation type="submission" date="2022-06" db="UniProtKB">
        <authorList>
            <consortium name="EnsemblMetazoa"/>
        </authorList>
    </citation>
    <scope>IDENTIFICATION</scope>
    <source>
        <strain evidence="8">DF5081</strain>
    </source>
</reference>
<reference evidence="9" key="1">
    <citation type="submission" date="2010-08" db="EMBL/GenBank/DDBJ databases">
        <authorList>
            <consortium name="Caenorhabditis japonica Sequencing Consortium"/>
            <person name="Wilson R.K."/>
        </authorList>
    </citation>
    <scope>NUCLEOTIDE SEQUENCE [LARGE SCALE GENOMIC DNA]</scope>
    <source>
        <strain evidence="9">DF5081</strain>
    </source>
</reference>